<evidence type="ECO:0000256" key="3">
    <source>
        <dbReference type="ARBA" id="ARBA00022448"/>
    </source>
</evidence>
<feature type="transmembrane region" description="Helical" evidence="9">
    <location>
        <begin position="53"/>
        <end position="73"/>
    </location>
</feature>
<dbReference type="PANTHER" id="PTHR42718:SF9">
    <property type="entry name" value="MAJOR FACILITATOR SUPERFAMILY MULTIDRUG TRANSPORTER MFSC"/>
    <property type="match status" value="1"/>
</dbReference>
<feature type="domain" description="Major facilitator superfamily (MFS) profile" evidence="10">
    <location>
        <begin position="15"/>
        <end position="488"/>
    </location>
</feature>
<evidence type="ECO:0000256" key="5">
    <source>
        <dbReference type="ARBA" id="ARBA00022692"/>
    </source>
</evidence>
<feature type="transmembrane region" description="Helical" evidence="9">
    <location>
        <begin position="268"/>
        <end position="293"/>
    </location>
</feature>
<dbReference type="GO" id="GO:0005886">
    <property type="term" value="C:plasma membrane"/>
    <property type="evidence" value="ECO:0007669"/>
    <property type="project" value="UniProtKB-SubCell"/>
</dbReference>
<feature type="transmembrane region" description="Helical" evidence="9">
    <location>
        <begin position="85"/>
        <end position="105"/>
    </location>
</feature>
<accession>A0A2S7MYF1</accession>
<feature type="transmembrane region" description="Helical" evidence="9">
    <location>
        <begin position="231"/>
        <end position="248"/>
    </location>
</feature>
<protein>
    <submittedName>
        <fullName evidence="11">MFS transporter</fullName>
    </submittedName>
</protein>
<feature type="transmembrane region" description="Helical" evidence="9">
    <location>
        <begin position="199"/>
        <end position="219"/>
    </location>
</feature>
<reference evidence="11 12" key="1">
    <citation type="submission" date="2017-12" db="EMBL/GenBank/DDBJ databases">
        <title>Taxonomic description and draft genome of Pradoshia cofamensis Gen. nov., sp. nov., a thermotolerant bacillale isolated from anterior gut of earthworm Eisenia fetida.</title>
        <authorList>
            <person name="Saha T."/>
            <person name="Chakraborty R."/>
        </authorList>
    </citation>
    <scope>NUCLEOTIDE SEQUENCE [LARGE SCALE GENOMIC DNA]</scope>
    <source>
        <strain evidence="11 12">EAG3</strain>
    </source>
</reference>
<gene>
    <name evidence="11" type="ORF">CYL18_12600</name>
</gene>
<keyword evidence="7 9" id="KW-0472">Membrane</keyword>
<evidence type="ECO:0000313" key="12">
    <source>
        <dbReference type="Proteomes" id="UP000239663"/>
    </source>
</evidence>
<keyword evidence="4" id="KW-1003">Cell membrane</keyword>
<dbReference type="InterPro" id="IPR011701">
    <property type="entry name" value="MFS"/>
</dbReference>
<proteinExistence type="inferred from homology"/>
<keyword evidence="3" id="KW-0813">Transport</keyword>
<evidence type="ECO:0000256" key="1">
    <source>
        <dbReference type="ARBA" id="ARBA00004651"/>
    </source>
</evidence>
<comment type="subcellular location">
    <subcellularLocation>
        <location evidence="1">Cell membrane</location>
        <topology evidence="1">Multi-pass membrane protein</topology>
    </subcellularLocation>
</comment>
<dbReference type="EMBL" id="PKOZ01000007">
    <property type="protein sequence ID" value="PQD94799.1"/>
    <property type="molecule type" value="Genomic_DNA"/>
</dbReference>
<feature type="transmembrane region" description="Helical" evidence="9">
    <location>
        <begin position="465"/>
        <end position="483"/>
    </location>
</feature>
<dbReference type="Gene3D" id="1.20.1250.20">
    <property type="entry name" value="MFS general substrate transporter like domains"/>
    <property type="match status" value="1"/>
</dbReference>
<evidence type="ECO:0000256" key="6">
    <source>
        <dbReference type="ARBA" id="ARBA00022989"/>
    </source>
</evidence>
<dbReference type="PANTHER" id="PTHR42718">
    <property type="entry name" value="MAJOR FACILITATOR SUPERFAMILY MULTIDRUG TRANSPORTER MFSC"/>
    <property type="match status" value="1"/>
</dbReference>
<feature type="transmembrane region" description="Helical" evidence="9">
    <location>
        <begin position="362"/>
        <end position="380"/>
    </location>
</feature>
<dbReference type="CDD" id="cd17503">
    <property type="entry name" value="MFS_LmrB_MDR_like"/>
    <property type="match status" value="1"/>
</dbReference>
<feature type="region of interest" description="Disordered" evidence="8">
    <location>
        <begin position="488"/>
        <end position="510"/>
    </location>
</feature>
<comment type="caution">
    <text evidence="11">The sequence shown here is derived from an EMBL/GenBank/DDBJ whole genome shotgun (WGS) entry which is preliminary data.</text>
</comment>
<comment type="similarity">
    <text evidence="2">Belongs to the major facilitator superfamily. EmrB family.</text>
</comment>
<evidence type="ECO:0000256" key="7">
    <source>
        <dbReference type="ARBA" id="ARBA00023136"/>
    </source>
</evidence>
<dbReference type="RefSeq" id="WP_104849874.1">
    <property type="nucleotide sequence ID" value="NZ_PKOZ01000007.1"/>
</dbReference>
<keyword evidence="12" id="KW-1185">Reference proteome</keyword>
<feature type="transmembrane region" description="Helical" evidence="9">
    <location>
        <begin position="111"/>
        <end position="128"/>
    </location>
</feature>
<feature type="transmembrane region" description="Helical" evidence="9">
    <location>
        <begin position="167"/>
        <end position="187"/>
    </location>
</feature>
<dbReference type="InterPro" id="IPR004638">
    <property type="entry name" value="EmrB-like"/>
</dbReference>
<evidence type="ECO:0000259" key="10">
    <source>
        <dbReference type="PROSITE" id="PS50850"/>
    </source>
</evidence>
<evidence type="ECO:0000256" key="8">
    <source>
        <dbReference type="SAM" id="MobiDB-lite"/>
    </source>
</evidence>
<keyword evidence="5 9" id="KW-0812">Transmembrane</keyword>
<dbReference type="SUPFAM" id="SSF103473">
    <property type="entry name" value="MFS general substrate transporter"/>
    <property type="match status" value="1"/>
</dbReference>
<dbReference type="OrthoDB" id="9816041at2"/>
<sequence length="510" mass="55375">MNASSAENVRPNYLIIGIILAGAFVSILNSTLLNVALPSMMADFDVKPTTIQWLATGYMLVNGILIPTSAYLIQKFSVRQLFMTAMLLFTIGTIASAISPTFAILLTGRMIQASGSAIMMPLLMNVLLSSFPIEKRGSAMGVMGLVMIFAPAIGPTLSGWIIEHYEWRYLFYMIIPIALLVILLAFFKLRDKKESVETHLDQLSVLLSSVGFGGLLYGFSSAGDKGWDSPLVYVPIIVGVIGITSLVVRQVLIDKPMLDFRVYKYPMFALSSVIAIVINMAMFSAMILMPIYLQTLRGISPLDSGLLMLPGAIIMGIMSPITGKLFDKFGGRLLAIIGLTITVATTYFFYNLSMETEYSSLIVLYSIRMLGMSMVMMPVVTNGLNSLPSRMNPHGTAINNTLNQVSAAIGSALLVSVMSSRAKLHAEELTEKAMNSLTDQPDAQTLANIKAEIAAQSTLAGINDAFFVAFFIAILALVLAFFIKKPKRADEPAPSQSNTNAKTLSPHAER</sequence>
<dbReference type="Proteomes" id="UP000239663">
    <property type="component" value="Unassembled WGS sequence"/>
</dbReference>
<dbReference type="AlphaFoldDB" id="A0A2S7MYF1"/>
<dbReference type="Pfam" id="PF07690">
    <property type="entry name" value="MFS_1"/>
    <property type="match status" value="1"/>
</dbReference>
<evidence type="ECO:0000256" key="9">
    <source>
        <dbReference type="SAM" id="Phobius"/>
    </source>
</evidence>
<dbReference type="Gene3D" id="1.20.1720.10">
    <property type="entry name" value="Multidrug resistance protein D"/>
    <property type="match status" value="1"/>
</dbReference>
<evidence type="ECO:0000313" key="11">
    <source>
        <dbReference type="EMBL" id="PQD94799.1"/>
    </source>
</evidence>
<keyword evidence="6 9" id="KW-1133">Transmembrane helix</keyword>
<dbReference type="PROSITE" id="PS50850">
    <property type="entry name" value="MFS"/>
    <property type="match status" value="1"/>
</dbReference>
<dbReference type="NCBIfam" id="TIGR00711">
    <property type="entry name" value="efflux_EmrB"/>
    <property type="match status" value="1"/>
</dbReference>
<name>A0A2S7MYF1_9BACI</name>
<dbReference type="GO" id="GO:0022857">
    <property type="term" value="F:transmembrane transporter activity"/>
    <property type="evidence" value="ECO:0007669"/>
    <property type="project" value="InterPro"/>
</dbReference>
<dbReference type="InterPro" id="IPR020846">
    <property type="entry name" value="MFS_dom"/>
</dbReference>
<evidence type="ECO:0000256" key="4">
    <source>
        <dbReference type="ARBA" id="ARBA00022475"/>
    </source>
</evidence>
<organism evidence="11 12">
    <name type="scientific">Pradoshia eiseniae</name>
    <dbReference type="NCBI Taxonomy" id="2064768"/>
    <lineage>
        <taxon>Bacteria</taxon>
        <taxon>Bacillati</taxon>
        <taxon>Bacillota</taxon>
        <taxon>Bacilli</taxon>
        <taxon>Bacillales</taxon>
        <taxon>Bacillaceae</taxon>
        <taxon>Pradoshia</taxon>
    </lineage>
</organism>
<feature type="transmembrane region" description="Helical" evidence="9">
    <location>
        <begin position="333"/>
        <end position="350"/>
    </location>
</feature>
<dbReference type="InterPro" id="IPR036259">
    <property type="entry name" value="MFS_trans_sf"/>
</dbReference>
<feature type="transmembrane region" description="Helical" evidence="9">
    <location>
        <begin position="140"/>
        <end position="161"/>
    </location>
</feature>
<feature type="transmembrane region" description="Helical" evidence="9">
    <location>
        <begin position="12"/>
        <end position="33"/>
    </location>
</feature>
<feature type="compositionally biased region" description="Polar residues" evidence="8">
    <location>
        <begin position="494"/>
        <end position="503"/>
    </location>
</feature>
<dbReference type="PRINTS" id="PR01036">
    <property type="entry name" value="TCRTETB"/>
</dbReference>
<evidence type="ECO:0000256" key="2">
    <source>
        <dbReference type="ARBA" id="ARBA00008537"/>
    </source>
</evidence>